<proteinExistence type="predicted"/>
<keyword evidence="2" id="KW-1185">Reference proteome</keyword>
<name>A0A8J2TXF3_9MICO</name>
<dbReference type="RefSeq" id="WP_188550222.1">
    <property type="nucleotide sequence ID" value="NZ_BMFY01000005.1"/>
</dbReference>
<evidence type="ECO:0000313" key="2">
    <source>
        <dbReference type="Proteomes" id="UP000616114"/>
    </source>
</evidence>
<reference evidence="1" key="2">
    <citation type="submission" date="2020-09" db="EMBL/GenBank/DDBJ databases">
        <authorList>
            <person name="Sun Q."/>
            <person name="Zhou Y."/>
        </authorList>
    </citation>
    <scope>NUCLEOTIDE SEQUENCE</scope>
    <source>
        <strain evidence="1">CGMCC 1.12785</strain>
    </source>
</reference>
<organism evidence="1 2">
    <name type="scientific">Sediminivirga luteola</name>
    <dbReference type="NCBI Taxonomy" id="1774748"/>
    <lineage>
        <taxon>Bacteria</taxon>
        <taxon>Bacillati</taxon>
        <taxon>Actinomycetota</taxon>
        <taxon>Actinomycetes</taxon>
        <taxon>Micrococcales</taxon>
        <taxon>Brevibacteriaceae</taxon>
        <taxon>Sediminivirga</taxon>
    </lineage>
</organism>
<comment type="caution">
    <text evidence="1">The sequence shown here is derived from an EMBL/GenBank/DDBJ whole genome shotgun (WGS) entry which is preliminary data.</text>
</comment>
<dbReference type="Proteomes" id="UP000616114">
    <property type="component" value="Unassembled WGS sequence"/>
</dbReference>
<gene>
    <name evidence="1" type="ORF">GCM10011333_14010</name>
</gene>
<dbReference type="AlphaFoldDB" id="A0A8J2TXF3"/>
<accession>A0A8J2TXF3</accession>
<reference evidence="1" key="1">
    <citation type="journal article" date="2014" name="Int. J. Syst. Evol. Microbiol.">
        <title>Complete genome sequence of Corynebacterium casei LMG S-19264T (=DSM 44701T), isolated from a smear-ripened cheese.</title>
        <authorList>
            <consortium name="US DOE Joint Genome Institute (JGI-PGF)"/>
            <person name="Walter F."/>
            <person name="Albersmeier A."/>
            <person name="Kalinowski J."/>
            <person name="Ruckert C."/>
        </authorList>
    </citation>
    <scope>NUCLEOTIDE SEQUENCE</scope>
    <source>
        <strain evidence="1">CGMCC 1.12785</strain>
    </source>
</reference>
<sequence>MSLLSRLFGRSAGSGAPAAAGPASLGEGLWRQAHDRFTRAVDRFYEASLAMHEAQPGTPASELLARQTHRLGALADQVRELCGEAQDRYPSSGPTLSGKAARAIPDVPRLLSRAATQVATAAQAATMARTGREDPLGTARAAVRYVDSAAECLGEADRMLRREGG</sequence>
<dbReference type="EMBL" id="BMFY01000005">
    <property type="protein sequence ID" value="GGA12363.1"/>
    <property type="molecule type" value="Genomic_DNA"/>
</dbReference>
<protein>
    <submittedName>
        <fullName evidence="1">Uncharacterized protein</fullName>
    </submittedName>
</protein>
<evidence type="ECO:0000313" key="1">
    <source>
        <dbReference type="EMBL" id="GGA12363.1"/>
    </source>
</evidence>